<dbReference type="SUPFAM" id="SSF53756">
    <property type="entry name" value="UDP-Glycosyltransferase/glycogen phosphorylase"/>
    <property type="match status" value="1"/>
</dbReference>
<dbReference type="RefSeq" id="WP_179547023.1">
    <property type="nucleotide sequence ID" value="NZ_BSEW01000001.1"/>
</dbReference>
<dbReference type="GO" id="GO:0016740">
    <property type="term" value="F:transferase activity"/>
    <property type="evidence" value="ECO:0007669"/>
    <property type="project" value="UniProtKB-KW"/>
</dbReference>
<dbReference type="Gene3D" id="3.40.50.2000">
    <property type="entry name" value="Glycogen Phosphorylase B"/>
    <property type="match status" value="2"/>
</dbReference>
<keyword evidence="5" id="KW-1185">Reference proteome</keyword>
<organism evidence="4 5">
    <name type="scientific">Herbiconiux flava</name>
    <dbReference type="NCBI Taxonomy" id="881268"/>
    <lineage>
        <taxon>Bacteria</taxon>
        <taxon>Bacillati</taxon>
        <taxon>Actinomycetota</taxon>
        <taxon>Actinomycetes</taxon>
        <taxon>Micrococcales</taxon>
        <taxon>Microbacteriaceae</taxon>
        <taxon>Herbiconiux</taxon>
    </lineage>
</organism>
<reference evidence="4 5" key="1">
    <citation type="submission" date="2020-07" db="EMBL/GenBank/DDBJ databases">
        <title>Sequencing the genomes of 1000 actinobacteria strains.</title>
        <authorList>
            <person name="Klenk H.-P."/>
        </authorList>
    </citation>
    <scope>NUCLEOTIDE SEQUENCE [LARGE SCALE GENOMIC DNA]</scope>
    <source>
        <strain evidence="4 5">DSM 26474</strain>
    </source>
</reference>
<evidence type="ECO:0000256" key="2">
    <source>
        <dbReference type="ARBA" id="ARBA00022679"/>
    </source>
</evidence>
<dbReference type="EMBL" id="JACCBM010000001">
    <property type="protein sequence ID" value="NYD69756.1"/>
    <property type="molecule type" value="Genomic_DNA"/>
</dbReference>
<evidence type="ECO:0000259" key="3">
    <source>
        <dbReference type="Pfam" id="PF13439"/>
    </source>
</evidence>
<protein>
    <submittedName>
        <fullName evidence="4">Glycosyltransferase involved in cell wall biosynthesis</fullName>
    </submittedName>
</protein>
<accession>A0A852SBI2</accession>
<proteinExistence type="predicted"/>
<dbReference type="AlphaFoldDB" id="A0A852SBI2"/>
<keyword evidence="1" id="KW-0328">Glycosyltransferase</keyword>
<keyword evidence="2 4" id="KW-0808">Transferase</keyword>
<evidence type="ECO:0000313" key="5">
    <source>
        <dbReference type="Proteomes" id="UP000549913"/>
    </source>
</evidence>
<evidence type="ECO:0000313" key="4">
    <source>
        <dbReference type="EMBL" id="NYD69756.1"/>
    </source>
</evidence>
<feature type="domain" description="Glycosyltransferase subfamily 4-like N-terminal" evidence="3">
    <location>
        <begin position="67"/>
        <end position="144"/>
    </location>
</feature>
<comment type="caution">
    <text evidence="4">The sequence shown here is derived from an EMBL/GenBank/DDBJ whole genome shotgun (WGS) entry which is preliminary data.</text>
</comment>
<evidence type="ECO:0000256" key="1">
    <source>
        <dbReference type="ARBA" id="ARBA00022676"/>
    </source>
</evidence>
<sequence>MTGALPRLHIGGDPRHGVTRYAQQLADALGAGVGQPEGGAGAGAAAHPHRRHLHFTDRLFGPDPDAAAAAVELLASGGPFSVTLHDVPQPSDGDEGLRLRSDAYRRVIDAAAGVVVNSEHELRLLRRHTSRAARAAVIPLPVDPHPAADTVRVADPTVGVLGFVYPGKGHDRVIRAVAALAGSAGVEVLGRASAGHEGDLSALATLAGSLGVGFTVTGYLSDDELLARSRQTTVPVIAHEHVSASGSLASWLSAGRRPVVVSSPYMEEMAELHGGSLTLTTADELPAAIAAALEDPSSTWLDDAARGRLGPDTGRVAALYREFWRGVAW</sequence>
<dbReference type="InterPro" id="IPR028098">
    <property type="entry name" value="Glyco_trans_4-like_N"/>
</dbReference>
<dbReference type="Pfam" id="PF13439">
    <property type="entry name" value="Glyco_transf_4"/>
    <property type="match status" value="1"/>
</dbReference>
<dbReference type="Proteomes" id="UP000549913">
    <property type="component" value="Unassembled WGS sequence"/>
</dbReference>
<name>A0A852SBI2_9MICO</name>
<gene>
    <name evidence="4" type="ORF">BJ984_000914</name>
</gene>